<dbReference type="PANTHER" id="PTHR21192">
    <property type="entry name" value="NUCLEAR PROTEIN E3-3"/>
    <property type="match status" value="1"/>
</dbReference>
<dbReference type="InterPro" id="IPR036748">
    <property type="entry name" value="MTH938-like_sf"/>
</dbReference>
<dbReference type="Gene3D" id="3.40.1230.10">
    <property type="entry name" value="MTH938-like"/>
    <property type="match status" value="1"/>
</dbReference>
<sequence length="133" mass="14583">MVDPIKGSGFALNAQHKDDVLLVEGYGTGYFKMRSNRAEGHMIILASGFFPLEALTMADITENHVEKILSADIKPDLVLIGTGEKMIPLPRSLRALFEKNGIGVEFMDTGAACRTYNVLTLENRRVAALLMSL</sequence>
<dbReference type="SUPFAM" id="SSF64076">
    <property type="entry name" value="MTH938-like"/>
    <property type="match status" value="1"/>
</dbReference>
<dbReference type="AlphaFoldDB" id="A0AA52H8Y8"/>
<proteinExistence type="predicted"/>
<evidence type="ECO:0000313" key="2">
    <source>
        <dbReference type="Proteomes" id="UP001268683"/>
    </source>
</evidence>
<dbReference type="CDD" id="cd00248">
    <property type="entry name" value="Mth938-like"/>
    <property type="match status" value="1"/>
</dbReference>
<dbReference type="PANTHER" id="PTHR21192:SF2">
    <property type="entry name" value="NADH DEHYDROGENASE [UBIQUINONE] 1 ALPHA SUBCOMPLEX ASSEMBLY FACTOR 3"/>
    <property type="match status" value="1"/>
</dbReference>
<organism evidence="1 2">
    <name type="scientific">Temperatibacter marinus</name>
    <dbReference type="NCBI Taxonomy" id="1456591"/>
    <lineage>
        <taxon>Bacteria</taxon>
        <taxon>Pseudomonadati</taxon>
        <taxon>Pseudomonadota</taxon>
        <taxon>Alphaproteobacteria</taxon>
        <taxon>Kordiimonadales</taxon>
        <taxon>Temperatibacteraceae</taxon>
        <taxon>Temperatibacter</taxon>
    </lineage>
</organism>
<gene>
    <name evidence="1" type="ORF">QGN29_13775</name>
</gene>
<dbReference type="InterPro" id="IPR007523">
    <property type="entry name" value="NDUFAF3/AAMDC"/>
</dbReference>
<dbReference type="Proteomes" id="UP001268683">
    <property type="component" value="Chromosome"/>
</dbReference>
<dbReference type="RefSeq" id="WP_310798452.1">
    <property type="nucleotide sequence ID" value="NZ_CP123872.1"/>
</dbReference>
<reference evidence="1" key="1">
    <citation type="submission" date="2023-04" db="EMBL/GenBank/DDBJ databases">
        <title>Complete genome sequence of Temperatibacter marinus.</title>
        <authorList>
            <person name="Rong J.-C."/>
            <person name="Yi M.-L."/>
            <person name="Zhao Q."/>
        </authorList>
    </citation>
    <scope>NUCLEOTIDE SEQUENCE</scope>
    <source>
        <strain evidence="1">NBRC 110045</strain>
    </source>
</reference>
<protein>
    <submittedName>
        <fullName evidence="1">Mth938-like domain-containing protein</fullName>
    </submittedName>
</protein>
<evidence type="ECO:0000313" key="1">
    <source>
        <dbReference type="EMBL" id="WND02616.1"/>
    </source>
</evidence>
<dbReference type="EMBL" id="CP123872">
    <property type="protein sequence ID" value="WND02616.1"/>
    <property type="molecule type" value="Genomic_DNA"/>
</dbReference>
<accession>A0AA52H8Y8</accession>
<keyword evidence="2" id="KW-1185">Reference proteome</keyword>
<dbReference type="Pfam" id="PF04430">
    <property type="entry name" value="DUF498"/>
    <property type="match status" value="1"/>
</dbReference>
<dbReference type="KEGG" id="tmk:QGN29_13775"/>
<name>A0AA52H8Y8_9PROT</name>